<proteinExistence type="predicted"/>
<keyword evidence="2" id="KW-1185">Reference proteome</keyword>
<protein>
    <submittedName>
        <fullName evidence="1">Uncharacterized protein</fullName>
    </submittedName>
</protein>
<gene>
    <name evidence="1" type="ORF">NM688_g313</name>
</gene>
<name>A0ACC1TEC5_9APHY</name>
<dbReference type="EMBL" id="JANHOG010000023">
    <property type="protein sequence ID" value="KAJ3559487.1"/>
    <property type="molecule type" value="Genomic_DNA"/>
</dbReference>
<comment type="caution">
    <text evidence="1">The sequence shown here is derived from an EMBL/GenBank/DDBJ whole genome shotgun (WGS) entry which is preliminary data.</text>
</comment>
<organism evidence="1 2">
    <name type="scientific">Phlebia brevispora</name>
    <dbReference type="NCBI Taxonomy" id="194682"/>
    <lineage>
        <taxon>Eukaryota</taxon>
        <taxon>Fungi</taxon>
        <taxon>Dikarya</taxon>
        <taxon>Basidiomycota</taxon>
        <taxon>Agaricomycotina</taxon>
        <taxon>Agaricomycetes</taxon>
        <taxon>Polyporales</taxon>
        <taxon>Meruliaceae</taxon>
        <taxon>Phlebia</taxon>
    </lineage>
</organism>
<dbReference type="Proteomes" id="UP001148662">
    <property type="component" value="Unassembled WGS sequence"/>
</dbReference>
<accession>A0ACC1TEC5</accession>
<reference evidence="1" key="1">
    <citation type="submission" date="2022-07" db="EMBL/GenBank/DDBJ databases">
        <title>Genome Sequence of Phlebia brevispora.</title>
        <authorList>
            <person name="Buettner E."/>
        </authorList>
    </citation>
    <scope>NUCLEOTIDE SEQUENCE</scope>
    <source>
        <strain evidence="1">MPL23</strain>
    </source>
</reference>
<evidence type="ECO:0000313" key="1">
    <source>
        <dbReference type="EMBL" id="KAJ3559487.1"/>
    </source>
</evidence>
<sequence>MPRRKAASDVDISIRGDELEQHRIQLENNLQHTDLSLHLTSPDVDDVEFPRHNSGPEQFNGFMSFEHPSQDHFDPDEHSPYNAWSYRTADDEEGIDPYTGHTISTAAHHASVLTLSAGLGRGPRRDISVSGAEYDPERPLQGMVDGITSRISAFNIEDTKSKNIPTVDFDPLVVDDSAELVGLAGQRQGRLPQGLRSPSTTSSSSRPATPLSPRPTLTDALSSVAFSPKRPRNEAITRQAAAPARPARHVSRSQTKAATANADDIASAPRTRSKANLPYTTFPQQSLSYATVVEPEVNVQPPTPSNPDDASRPSKAARPTNRDAEAEPNRQRKYAENVPVTQNYRRRPTGRPTVEFAARDIKAAHPRINSLRTPYRDKVHLPDVTGLTSAIESPARAALEYLGYDAQDDAEINARLAATLGIVQAKLANLEAQNGVSRRRVRELELELEQCKQEVARERARVFDREQFITQQRADAKNQRQKLAENARTAQVRVSEAVDSSRYQEVVEEQKALQALVMTLKGHLTRLTSELTDHHRLLEELRNLRDTDVRALKDKSRDVDHLRQEVERLGGEVEVLRGVVEEGLKQRREVREQSTDQSHSSHSDSNAILRPNEDSVEVENPVEMGHSDDDDASSTRSAPSPTPSPHAPYASRRQDHEDRPSDDRISPR</sequence>
<evidence type="ECO:0000313" key="2">
    <source>
        <dbReference type="Proteomes" id="UP001148662"/>
    </source>
</evidence>